<evidence type="ECO:0000313" key="4">
    <source>
        <dbReference type="EMBL" id="CUS23553.1"/>
    </source>
</evidence>
<evidence type="ECO:0000259" key="3">
    <source>
        <dbReference type="Pfam" id="PF16561"/>
    </source>
</evidence>
<reference evidence="5" key="1">
    <citation type="submission" date="2015-10" db="EMBL/GenBank/DDBJ databases">
        <authorList>
            <person name="Devillers H."/>
        </authorList>
    </citation>
    <scope>NUCLEOTIDE SEQUENCE [LARGE SCALE GENOMIC DNA]</scope>
</reference>
<dbReference type="EMBL" id="LN890547">
    <property type="protein sequence ID" value="CUS23553.1"/>
    <property type="molecule type" value="Genomic_DNA"/>
</dbReference>
<dbReference type="InterPro" id="IPR013783">
    <property type="entry name" value="Ig-like_fold"/>
</dbReference>
<dbReference type="InterPro" id="IPR014756">
    <property type="entry name" value="Ig_E-set"/>
</dbReference>
<name>A0A0P1KTV3_9SACH</name>
<evidence type="ECO:0000256" key="1">
    <source>
        <dbReference type="ARBA" id="ARBA00022553"/>
    </source>
</evidence>
<dbReference type="Gene3D" id="2.60.40.10">
    <property type="entry name" value="Immunoglobulins"/>
    <property type="match status" value="1"/>
</dbReference>
<gene>
    <name evidence="4" type="ORF">LAQU0_S10e03048g</name>
</gene>
<feature type="domain" description="AMP-activated protein kinase glycogen-binding" evidence="3">
    <location>
        <begin position="20"/>
        <end position="94"/>
    </location>
</feature>
<keyword evidence="1" id="KW-0597">Phosphoprotein</keyword>
<dbReference type="CDD" id="cd02859">
    <property type="entry name" value="E_set_AMPKbeta_like_N"/>
    <property type="match status" value="1"/>
</dbReference>
<dbReference type="Pfam" id="PF16561">
    <property type="entry name" value="AMPK1_CBM"/>
    <property type="match status" value="1"/>
</dbReference>
<evidence type="ECO:0000313" key="5">
    <source>
        <dbReference type="Proteomes" id="UP000236544"/>
    </source>
</evidence>
<accession>A0A0P1KTV3</accession>
<keyword evidence="5" id="KW-1185">Reference proteome</keyword>
<dbReference type="Proteomes" id="UP000236544">
    <property type="component" value="Unassembled WGS sequence"/>
</dbReference>
<evidence type="ECO:0000256" key="2">
    <source>
        <dbReference type="SAM" id="MobiDB-lite"/>
    </source>
</evidence>
<dbReference type="OrthoDB" id="5873279at2759"/>
<dbReference type="AlphaFoldDB" id="A0A0P1KTV3"/>
<feature type="region of interest" description="Disordered" evidence="2">
    <location>
        <begin position="162"/>
        <end position="182"/>
    </location>
</feature>
<proteinExistence type="predicted"/>
<dbReference type="InterPro" id="IPR032640">
    <property type="entry name" value="AMPK1_CBM"/>
</dbReference>
<sequence length="201" mass="22914">MSLKHLRIPNYALGDISRKDKVIITGNFDNWEHTKFVLKHNSEDDSFEVKVPAVSSGVLTFKFVINDKDWVTLPYFDTQKDGNGFLNNVLNWQDADDERLEDITISSTIHPQNHSPQENCVHVTSVGCENLVDHDYIQVSSQDELSSTENVDLVANCSSLSVDHEDSRERSNEQTTDRDASQRRLQSLVSVVKRVKMYWSG</sequence>
<dbReference type="SUPFAM" id="SSF81296">
    <property type="entry name" value="E set domains"/>
    <property type="match status" value="1"/>
</dbReference>
<protein>
    <submittedName>
        <fullName evidence="4">LAQU0S10e03048g1_1</fullName>
    </submittedName>
</protein>
<organism evidence="4 5">
    <name type="scientific">Lachancea quebecensis</name>
    <dbReference type="NCBI Taxonomy" id="1654605"/>
    <lineage>
        <taxon>Eukaryota</taxon>
        <taxon>Fungi</taxon>
        <taxon>Dikarya</taxon>
        <taxon>Ascomycota</taxon>
        <taxon>Saccharomycotina</taxon>
        <taxon>Saccharomycetes</taxon>
        <taxon>Saccharomycetales</taxon>
        <taxon>Saccharomycetaceae</taxon>
        <taxon>Lachancea</taxon>
    </lineage>
</organism>